<proteinExistence type="predicted"/>
<evidence type="ECO:0000256" key="1">
    <source>
        <dbReference type="SAM" id="MobiDB-lite"/>
    </source>
</evidence>
<keyword evidence="4" id="KW-1185">Reference proteome</keyword>
<name>A0A5J9VUS7_9POAL</name>
<gene>
    <name evidence="3" type="ORF">EJB05_13403</name>
</gene>
<dbReference type="EMBL" id="RWGY01000007">
    <property type="protein sequence ID" value="TVU39959.1"/>
    <property type="molecule type" value="Genomic_DNA"/>
</dbReference>
<dbReference type="AlphaFoldDB" id="A0A5J9VUS7"/>
<dbReference type="OrthoDB" id="1936304at2759"/>
<sequence length="343" mass="40301">MTTAPVLDLSSASDVPPCDHKDRFVERQPRTTAQSTGLIMVDLVKYYANFPVLSAFMERGRKGYFQTQDRNRETVNTSGVTYDIFKHGARFIGNPLLKFEEDHYEHMVWYVLNNCPEIEPYIKKVREDLQTKYTSNYRLDKALRKEFHGWFKKEIATIKYNRNQHVPNDLEALASQPLLRVKVYSGRQVDFYGVIKDIIELQYNSTPEANRIVVLFRSDWFDMNERNVVADAFFKSINTAKLWYKDQPYVLAQQVRKVFYLPCTLKGRDWKVVQHFEQRNLYNVRQQDDEQGSTESEIAYQDDYAEDGEWVVDEVLHDVQPDDTGVYEELITAPASMINELRK</sequence>
<dbReference type="PANTHER" id="PTHR48258:SF14">
    <property type="entry name" value="OS02G0583300 PROTEIN"/>
    <property type="match status" value="1"/>
</dbReference>
<organism evidence="3 4">
    <name type="scientific">Eragrostis curvula</name>
    <name type="common">weeping love grass</name>
    <dbReference type="NCBI Taxonomy" id="38414"/>
    <lineage>
        <taxon>Eukaryota</taxon>
        <taxon>Viridiplantae</taxon>
        <taxon>Streptophyta</taxon>
        <taxon>Embryophyta</taxon>
        <taxon>Tracheophyta</taxon>
        <taxon>Spermatophyta</taxon>
        <taxon>Magnoliopsida</taxon>
        <taxon>Liliopsida</taxon>
        <taxon>Poales</taxon>
        <taxon>Poaceae</taxon>
        <taxon>PACMAD clade</taxon>
        <taxon>Chloridoideae</taxon>
        <taxon>Eragrostideae</taxon>
        <taxon>Eragrostidinae</taxon>
        <taxon>Eragrostis</taxon>
    </lineage>
</organism>
<feature type="domain" description="DUF4216" evidence="2">
    <location>
        <begin position="199"/>
        <end position="273"/>
    </location>
</feature>
<reference evidence="3 4" key="1">
    <citation type="journal article" date="2019" name="Sci. Rep.">
        <title>A high-quality genome of Eragrostis curvula grass provides insights into Poaceae evolution and supports new strategies to enhance forage quality.</title>
        <authorList>
            <person name="Carballo J."/>
            <person name="Santos B.A.C.M."/>
            <person name="Zappacosta D."/>
            <person name="Garbus I."/>
            <person name="Selva J.P."/>
            <person name="Gallo C.A."/>
            <person name="Diaz A."/>
            <person name="Albertini E."/>
            <person name="Caccamo M."/>
            <person name="Echenique V."/>
        </authorList>
    </citation>
    <scope>NUCLEOTIDE SEQUENCE [LARGE SCALE GENOMIC DNA]</scope>
    <source>
        <strain evidence="4">cv. Victoria</strain>
        <tissue evidence="3">Leaf</tissue>
    </source>
</reference>
<dbReference type="Pfam" id="PF13952">
    <property type="entry name" value="DUF4216"/>
    <property type="match status" value="1"/>
</dbReference>
<evidence type="ECO:0000313" key="3">
    <source>
        <dbReference type="EMBL" id="TVU39959.1"/>
    </source>
</evidence>
<dbReference type="Gramene" id="TVU39959">
    <property type="protein sequence ID" value="TVU39959"/>
    <property type="gene ID" value="EJB05_13403"/>
</dbReference>
<dbReference type="PANTHER" id="PTHR48258">
    <property type="entry name" value="DUF4218 DOMAIN-CONTAINING PROTEIN-RELATED"/>
    <property type="match status" value="1"/>
</dbReference>
<dbReference type="Proteomes" id="UP000324897">
    <property type="component" value="Chromosome 4"/>
</dbReference>
<evidence type="ECO:0000259" key="2">
    <source>
        <dbReference type="Pfam" id="PF13952"/>
    </source>
</evidence>
<protein>
    <recommendedName>
        <fullName evidence="2">DUF4216 domain-containing protein</fullName>
    </recommendedName>
</protein>
<evidence type="ECO:0000313" key="4">
    <source>
        <dbReference type="Proteomes" id="UP000324897"/>
    </source>
</evidence>
<dbReference type="InterPro" id="IPR025312">
    <property type="entry name" value="DUF4216"/>
</dbReference>
<feature type="region of interest" description="Disordered" evidence="1">
    <location>
        <begin position="1"/>
        <end position="22"/>
    </location>
</feature>
<comment type="caution">
    <text evidence="3">The sequence shown here is derived from an EMBL/GenBank/DDBJ whole genome shotgun (WGS) entry which is preliminary data.</text>
</comment>
<accession>A0A5J9VUS7</accession>